<dbReference type="InterPro" id="IPR049255">
    <property type="entry name" value="Apc1_N"/>
</dbReference>
<dbReference type="GO" id="GO:0051301">
    <property type="term" value="P:cell division"/>
    <property type="evidence" value="ECO:0007669"/>
    <property type="project" value="UniProtKB-KW"/>
</dbReference>
<feature type="domain" description="Anaphase-promoting complex subunit 1 C-terminal" evidence="12">
    <location>
        <begin position="1456"/>
        <end position="1547"/>
    </location>
</feature>
<comment type="subcellular location">
    <subcellularLocation>
        <location evidence="1">Nucleus</location>
    </subcellularLocation>
</comment>
<evidence type="ECO:0000256" key="4">
    <source>
        <dbReference type="ARBA" id="ARBA00016070"/>
    </source>
</evidence>
<dbReference type="HOGENOM" id="CLU_001202_1_0_1"/>
<dbReference type="FunFam" id="1.25.10.10:FF:000211">
    <property type="entry name" value="Anaphase-promoting complex subunit 1"/>
    <property type="match status" value="1"/>
</dbReference>
<name>D8SX20_SELML</name>
<keyword evidence="10" id="KW-0131">Cell cycle</keyword>
<dbReference type="eggNOG" id="KOG1858">
    <property type="taxonomic scope" value="Eukaryota"/>
</dbReference>
<evidence type="ECO:0000256" key="1">
    <source>
        <dbReference type="ARBA" id="ARBA00004123"/>
    </source>
</evidence>
<evidence type="ECO:0000313" key="16">
    <source>
        <dbReference type="Proteomes" id="UP000001514"/>
    </source>
</evidence>
<evidence type="ECO:0000259" key="12">
    <source>
        <dbReference type="Pfam" id="PF18122"/>
    </source>
</evidence>
<dbReference type="Pfam" id="PF12859">
    <property type="entry name" value="ANAPC1"/>
    <property type="match status" value="1"/>
</dbReference>
<dbReference type="Gramene" id="EFJ11009">
    <property type="protein sequence ID" value="EFJ11009"/>
    <property type="gene ID" value="SELMODRAFT_126964"/>
</dbReference>
<feature type="domain" description="Anaphase-promoting complex subunit 1 middle" evidence="13">
    <location>
        <begin position="651"/>
        <end position="711"/>
    </location>
</feature>
<dbReference type="InterPro" id="IPR011989">
    <property type="entry name" value="ARM-like"/>
</dbReference>
<dbReference type="GO" id="GO:0007091">
    <property type="term" value="P:metaphase/anaphase transition of mitotic cell cycle"/>
    <property type="evidence" value="ECO:0000318"/>
    <property type="project" value="GO_Central"/>
</dbReference>
<evidence type="ECO:0000256" key="2">
    <source>
        <dbReference type="ARBA" id="ARBA00004906"/>
    </source>
</evidence>
<dbReference type="Pfam" id="PF18122">
    <property type="entry name" value="APC1_C"/>
    <property type="match status" value="1"/>
</dbReference>
<evidence type="ECO:0000259" key="13">
    <source>
        <dbReference type="Pfam" id="PF20518"/>
    </source>
</evidence>
<dbReference type="GO" id="GO:0060090">
    <property type="term" value="F:molecular adaptor activity"/>
    <property type="evidence" value="ECO:0000318"/>
    <property type="project" value="GO_Central"/>
</dbReference>
<feature type="domain" description="Anaphase-promoting complex subunit 1 N-terminal" evidence="11">
    <location>
        <begin position="251"/>
        <end position="450"/>
    </location>
</feature>
<dbReference type="KEGG" id="smo:SELMODRAFT_126964"/>
<dbReference type="Gene3D" id="1.25.10.10">
    <property type="entry name" value="Leucine-rich Repeat Variant"/>
    <property type="match status" value="2"/>
</dbReference>
<dbReference type="InterPro" id="IPR046794">
    <property type="entry name" value="Apc1_MidN"/>
</dbReference>
<dbReference type="FunCoup" id="D8SX20">
    <property type="interactions" value="3051"/>
</dbReference>
<proteinExistence type="inferred from homology"/>
<dbReference type="EMBL" id="GL377650">
    <property type="protein sequence ID" value="EFJ11009.1"/>
    <property type="molecule type" value="Genomic_DNA"/>
</dbReference>
<dbReference type="Proteomes" id="UP000001514">
    <property type="component" value="Unassembled WGS sequence"/>
</dbReference>
<dbReference type="InterPro" id="IPR048971">
    <property type="entry name" value="Apc1_3rd"/>
</dbReference>
<comment type="similarity">
    <text evidence="3">Belongs to the APC1 family.</text>
</comment>
<evidence type="ECO:0000256" key="6">
    <source>
        <dbReference type="ARBA" id="ARBA00022737"/>
    </source>
</evidence>
<evidence type="ECO:0000313" key="15">
    <source>
        <dbReference type="EMBL" id="EFJ11009.1"/>
    </source>
</evidence>
<evidence type="ECO:0000256" key="5">
    <source>
        <dbReference type="ARBA" id="ARBA00022618"/>
    </source>
</evidence>
<dbReference type="Pfam" id="PF21282">
    <property type="entry name" value="APC1_3rd"/>
    <property type="match status" value="1"/>
</dbReference>
<feature type="domain" description="Anaphase-promoting complex subunit 1 beta-sandwich" evidence="14">
    <location>
        <begin position="1331"/>
        <end position="1388"/>
    </location>
</feature>
<dbReference type="InParanoid" id="D8SX20"/>
<organism evidence="16">
    <name type="scientific">Selaginella moellendorffii</name>
    <name type="common">Spikemoss</name>
    <dbReference type="NCBI Taxonomy" id="88036"/>
    <lineage>
        <taxon>Eukaryota</taxon>
        <taxon>Viridiplantae</taxon>
        <taxon>Streptophyta</taxon>
        <taxon>Embryophyta</taxon>
        <taxon>Tracheophyta</taxon>
        <taxon>Lycopodiopsida</taxon>
        <taxon>Selaginellales</taxon>
        <taxon>Selaginellaceae</taxon>
        <taxon>Selaginella</taxon>
    </lineage>
</organism>
<sequence>MGRAFCVLGEFEPFGRRAEAAVGAAAGSNDSYFLFDPGVARARGDGVEQAVVSGCGNHYEEEIFIRDNCCTQHHIHTTIDRFFFFFQACWCSMESTPEPLLCILHSNSLSTYTPSGEFNSVPFSSAMSSMWPMPSGLLLQRAAEAVPYSVSPAAETSGSVYFTLQHNLEEPEALCVEVSGRIQSLVDSDEQIIWTSGRLPYAVSYHSGRKQHTVWEVKSTNSRLEQGRTLERSNSMYLLQCWREQGSNPQAAQVFIATDDDREPLVCFVIKDAKRLFAIKLSRAPEPAADVAWSISAVSAVPIVASQPTLRRGLPRLDMLVLAPDGNVFLYTGRYPLCTYVLPASVLQQTGQHRVEKLLDSVNTRANVLTSSGKVCNRVFFLSLKLVTLIYRCIVELIPSSGITRSCLLALSEGLRPSFYRFVLGSLMEFKPGQLNKTDSSFDKDWSAFSGIMMQWTGERRSDSYKHRSLSSWEFLLQSNRHRNGSHPYPSRRYELCPTHNSKNERSGYSSMLLEVLETLHLVYEDFKLDVLRWGEMWKLGVLLNSIAVAVEEYDYADHYVRDFPTVVTSRVMSNVSSRSSGLIINHFTWIENLLRKKHATSRLPALLTKEDGSLDWSRKVLGFFEVLLGSGNRDKLLSGICIKFAPGTATNAEQMTVLAMVGERFGLSHLDRLPCGLSLPLRHALNSCRESPPADWPPDAYILLGREDLAYMSASRKSGAKDVTMAAQYMLHLRPTLPFTEREPIPSDTPPMEGQASDGMEHIFTPSATLRFGSDLRLNEVRRVLCSSKPVAVRTANAPDVSDPDLVAQQQALPIPKLVLAGRLPSQHDATVNLDVNAGNVSEFTSWPEFHNGVAAGLRLAPGQAKITRTWIVYNKPDEPSYEHAGFLMSLGLHKHLAVLAATDVFRYLAQEHDPTTVGILLGMAAAHRGTMDPAMSKMLYLHIPARHPPSFPELELSSLLQSAALMAVGLLYQGSAHRLTTEILLAEIGRKPGSDSSLDREGYALAAGVALGLVTLGKWLCCVWKHGKTFLQAEERMLGVLPTCKLKIDCAIICVMEGSIVNLDVTAPGATLALALMFMKTNDHVVAARLAIPDTHFALEYVRPDFILLRLIARSLILWDSVQATEEWIQSQVPDIIRQAVVQAKGSDAGADVTPDLDMEALTQAHVNILAGACLSIGLRYAGTANAEAQTLLQHYALYFMKEKSQAASGTSPNDRRVDRGTLETCLDVAVLSLSVVMAGTGHLETLRLLRYLRQRNDTDIVYGNHMAVSLAIGFLFLGGGSLTFSTSNGAVAALLISLYPRFPTSPNDHRCHLQAFRHLYVLATEARCVQTMDVDTGLLVYAPLEMTLHETSLHCETTFSRVSPCILPERSALKRVRVCGPRYWSQDMQFLLSDDPIGSRSLLSRALQRSKVDELVGAFSSDPSLLAFAHLFCSSRLNSVLVSRSKSRPLLFQVSLAYCGAAGHDPALQGPSLIQRTFLVSLAKRMDDILTHWKCRRFEDREQLGPPPELVSYLSSHTWPRESASSEDIQRLMFACYVSWEGVPQPALVTKALLEIQQSIPDWSKQDRNSLLPMLASLLPGTPPRTLLQITYCLPLL</sequence>
<keyword evidence="7" id="KW-0498">Mitosis</keyword>
<keyword evidence="5" id="KW-0132">Cell division</keyword>
<protein>
    <recommendedName>
        <fullName evidence="4">Anaphase-promoting complex subunit 1</fullName>
    </recommendedName>
</protein>
<evidence type="ECO:0000259" key="14">
    <source>
        <dbReference type="Pfam" id="PF21282"/>
    </source>
</evidence>
<evidence type="ECO:0000256" key="3">
    <source>
        <dbReference type="ARBA" id="ARBA00010547"/>
    </source>
</evidence>
<evidence type="ECO:0000256" key="9">
    <source>
        <dbReference type="ARBA" id="ARBA00023242"/>
    </source>
</evidence>
<dbReference type="OMA" id="MQPPDSR"/>
<dbReference type="GO" id="GO:0070979">
    <property type="term" value="P:protein K11-linked ubiquitination"/>
    <property type="evidence" value="ECO:0000318"/>
    <property type="project" value="GO_Central"/>
</dbReference>
<keyword evidence="9" id="KW-0539">Nucleus</keyword>
<keyword evidence="6" id="KW-0677">Repeat</keyword>
<dbReference type="InterPro" id="IPR041221">
    <property type="entry name" value="APC1_C"/>
</dbReference>
<dbReference type="InterPro" id="IPR024990">
    <property type="entry name" value="Apc1"/>
</dbReference>
<evidence type="ECO:0000256" key="8">
    <source>
        <dbReference type="ARBA" id="ARBA00022786"/>
    </source>
</evidence>
<reference evidence="15 16" key="1">
    <citation type="journal article" date="2011" name="Science">
        <title>The Selaginella genome identifies genetic changes associated with the evolution of vascular plants.</title>
        <authorList>
            <person name="Banks J.A."/>
            <person name="Nishiyama T."/>
            <person name="Hasebe M."/>
            <person name="Bowman J.L."/>
            <person name="Gribskov M."/>
            <person name="dePamphilis C."/>
            <person name="Albert V.A."/>
            <person name="Aono N."/>
            <person name="Aoyama T."/>
            <person name="Ambrose B.A."/>
            <person name="Ashton N.W."/>
            <person name="Axtell M.J."/>
            <person name="Barker E."/>
            <person name="Barker M.S."/>
            <person name="Bennetzen J.L."/>
            <person name="Bonawitz N.D."/>
            <person name="Chapple C."/>
            <person name="Cheng C."/>
            <person name="Correa L.G."/>
            <person name="Dacre M."/>
            <person name="DeBarry J."/>
            <person name="Dreyer I."/>
            <person name="Elias M."/>
            <person name="Engstrom E.M."/>
            <person name="Estelle M."/>
            <person name="Feng L."/>
            <person name="Finet C."/>
            <person name="Floyd S.K."/>
            <person name="Frommer W.B."/>
            <person name="Fujita T."/>
            <person name="Gramzow L."/>
            <person name="Gutensohn M."/>
            <person name="Harholt J."/>
            <person name="Hattori M."/>
            <person name="Heyl A."/>
            <person name="Hirai T."/>
            <person name="Hiwatashi Y."/>
            <person name="Ishikawa M."/>
            <person name="Iwata M."/>
            <person name="Karol K.G."/>
            <person name="Koehler B."/>
            <person name="Kolukisaoglu U."/>
            <person name="Kubo M."/>
            <person name="Kurata T."/>
            <person name="Lalonde S."/>
            <person name="Li K."/>
            <person name="Li Y."/>
            <person name="Litt A."/>
            <person name="Lyons E."/>
            <person name="Manning G."/>
            <person name="Maruyama T."/>
            <person name="Michael T.P."/>
            <person name="Mikami K."/>
            <person name="Miyazaki S."/>
            <person name="Morinaga S."/>
            <person name="Murata T."/>
            <person name="Mueller-Roeber B."/>
            <person name="Nelson D.R."/>
            <person name="Obara M."/>
            <person name="Oguri Y."/>
            <person name="Olmstead R.G."/>
            <person name="Onodera N."/>
            <person name="Petersen B.L."/>
            <person name="Pils B."/>
            <person name="Prigge M."/>
            <person name="Rensing S.A."/>
            <person name="Riano-Pachon D.M."/>
            <person name="Roberts A.W."/>
            <person name="Sato Y."/>
            <person name="Scheller H.V."/>
            <person name="Schulz B."/>
            <person name="Schulz C."/>
            <person name="Shakirov E.V."/>
            <person name="Shibagaki N."/>
            <person name="Shinohara N."/>
            <person name="Shippen D.E."/>
            <person name="Soerensen I."/>
            <person name="Sotooka R."/>
            <person name="Sugimoto N."/>
            <person name="Sugita M."/>
            <person name="Sumikawa N."/>
            <person name="Tanurdzic M."/>
            <person name="Theissen G."/>
            <person name="Ulvskov P."/>
            <person name="Wakazuki S."/>
            <person name="Weng J.K."/>
            <person name="Willats W.W."/>
            <person name="Wipf D."/>
            <person name="Wolf P.G."/>
            <person name="Yang L."/>
            <person name="Zimmer A.D."/>
            <person name="Zhu Q."/>
            <person name="Mitros T."/>
            <person name="Hellsten U."/>
            <person name="Loque D."/>
            <person name="Otillar R."/>
            <person name="Salamov A."/>
            <person name="Schmutz J."/>
            <person name="Shapiro H."/>
            <person name="Lindquist E."/>
            <person name="Lucas S."/>
            <person name="Rokhsar D."/>
            <person name="Grigoriev I.V."/>
        </authorList>
    </citation>
    <scope>NUCLEOTIDE SEQUENCE [LARGE SCALE GENOMIC DNA]</scope>
</reference>
<keyword evidence="16" id="KW-1185">Reference proteome</keyword>
<dbReference type="Pfam" id="PF20518">
    <property type="entry name" value="Apc1_MidN"/>
    <property type="match status" value="2"/>
</dbReference>
<comment type="pathway">
    <text evidence="2">Protein modification; protein ubiquitination.</text>
</comment>
<keyword evidence="8" id="KW-0833">Ubl conjugation pathway</keyword>
<evidence type="ECO:0000256" key="7">
    <source>
        <dbReference type="ARBA" id="ARBA00022776"/>
    </source>
</evidence>
<dbReference type="PANTHER" id="PTHR12827">
    <property type="entry name" value="MEIOTIC CHECKPOINT REGULATOR TSG24 FAMILY MEMBER"/>
    <property type="match status" value="1"/>
</dbReference>
<dbReference type="PANTHER" id="PTHR12827:SF3">
    <property type="entry name" value="ANAPHASE-PROMOTING COMPLEX SUBUNIT 1"/>
    <property type="match status" value="1"/>
</dbReference>
<dbReference type="STRING" id="88036.D8SX20"/>
<dbReference type="GO" id="GO:0005680">
    <property type="term" value="C:anaphase-promoting complex"/>
    <property type="evidence" value="ECO:0000318"/>
    <property type="project" value="GO_Central"/>
</dbReference>
<feature type="domain" description="Anaphase-promoting complex subunit 1 middle" evidence="13">
    <location>
        <begin position="466"/>
        <end position="570"/>
    </location>
</feature>
<evidence type="ECO:0000259" key="11">
    <source>
        <dbReference type="Pfam" id="PF12859"/>
    </source>
</evidence>
<gene>
    <name evidence="15" type="ORF">SELMODRAFT_126964</name>
</gene>
<evidence type="ECO:0000256" key="10">
    <source>
        <dbReference type="ARBA" id="ARBA00023306"/>
    </source>
</evidence>
<dbReference type="GO" id="GO:0031145">
    <property type="term" value="P:anaphase-promoting complex-dependent catabolic process"/>
    <property type="evidence" value="ECO:0000318"/>
    <property type="project" value="GO_Central"/>
</dbReference>
<accession>D8SX20</accession>